<evidence type="ECO:0000313" key="4">
    <source>
        <dbReference type="EMBL" id="NYF81043.1"/>
    </source>
</evidence>
<comment type="similarity">
    <text evidence="1 2">Belongs to the OprB family.</text>
</comment>
<comment type="caution">
    <text evidence="4">The sequence shown here is derived from an EMBL/GenBank/DDBJ whole genome shotgun (WGS) entry which is preliminary data.</text>
</comment>
<reference evidence="4 5" key="1">
    <citation type="submission" date="2020-07" db="EMBL/GenBank/DDBJ databases">
        <title>Genomic Encyclopedia of Type Strains, Phase IV (KMG-V): Genome sequencing to study the core and pangenomes of soil and plant-associated prokaryotes.</title>
        <authorList>
            <person name="Whitman W."/>
        </authorList>
    </citation>
    <scope>NUCLEOTIDE SEQUENCE [LARGE SCALE GENOMIC DNA]</scope>
    <source>
        <strain evidence="4 5">X4EP2</strain>
    </source>
</reference>
<dbReference type="AlphaFoldDB" id="A0A7Y9TUN6"/>
<evidence type="ECO:0000313" key="5">
    <source>
        <dbReference type="Proteomes" id="UP000589520"/>
    </source>
</evidence>
<feature type="region of interest" description="Disordered" evidence="3">
    <location>
        <begin position="54"/>
        <end position="73"/>
    </location>
</feature>
<protein>
    <submittedName>
        <fullName evidence="4">Carbohydrate-selective porin OprB</fullName>
    </submittedName>
</protein>
<proteinExistence type="inferred from homology"/>
<dbReference type="EMBL" id="JACCCW010000002">
    <property type="protein sequence ID" value="NYF81043.1"/>
    <property type="molecule type" value="Genomic_DNA"/>
</dbReference>
<accession>A0A7Y9TUN6</accession>
<keyword evidence="2" id="KW-0732">Signal</keyword>
<feature type="chain" id="PRO_5031609455" evidence="2">
    <location>
        <begin position="46"/>
        <end position="507"/>
    </location>
</feature>
<evidence type="ECO:0000256" key="2">
    <source>
        <dbReference type="RuleBase" id="RU363072"/>
    </source>
</evidence>
<dbReference type="InterPro" id="IPR038673">
    <property type="entry name" value="OprB_sf"/>
</dbReference>
<dbReference type="Proteomes" id="UP000589520">
    <property type="component" value="Unassembled WGS sequence"/>
</dbReference>
<dbReference type="Gene3D" id="2.40.160.180">
    <property type="entry name" value="Carbohydrate-selective porin OprB"/>
    <property type="match status" value="1"/>
</dbReference>
<dbReference type="InterPro" id="IPR007049">
    <property type="entry name" value="Carb-sel_porin_OprB"/>
</dbReference>
<evidence type="ECO:0000256" key="3">
    <source>
        <dbReference type="SAM" id="MobiDB-lite"/>
    </source>
</evidence>
<dbReference type="GO" id="GO:0015288">
    <property type="term" value="F:porin activity"/>
    <property type="evidence" value="ECO:0007669"/>
    <property type="project" value="InterPro"/>
</dbReference>
<dbReference type="RefSeq" id="WP_246302033.1">
    <property type="nucleotide sequence ID" value="NZ_JACCCW010000002.1"/>
</dbReference>
<organism evidence="4 5">
    <name type="scientific">Granulicella arctica</name>
    <dbReference type="NCBI Taxonomy" id="940613"/>
    <lineage>
        <taxon>Bacteria</taxon>
        <taxon>Pseudomonadati</taxon>
        <taxon>Acidobacteriota</taxon>
        <taxon>Terriglobia</taxon>
        <taxon>Terriglobales</taxon>
        <taxon>Acidobacteriaceae</taxon>
        <taxon>Granulicella</taxon>
    </lineage>
</organism>
<keyword evidence="5" id="KW-1185">Reference proteome</keyword>
<sequence length="507" mass="56365">MTILTLFMKNREHNNFMMTQSCIRWGQILLLSCLFAIAAPLTAQAQTSLLPDAPSPADLNAPAPAVRNAPDTSDTVTMFPHTESSRFFMAGQANIVFQSHGPMHSPYEGTNSFLSRGEYKTSLVGTLYLGAQLLRTPEHANDFILDFESAGGRGLSEALGLAGFTNLDVVRNPNLGSKPYIARVQLHQTIGLSSKLVDTTRNPFSLATQAPERRLELHVGKMSLPDYFDANSIGTDSHLQFLNWTADNNGAWDYAADTRGYTYAAVAEYIDTCWSARYAISLMPTVPNGIDLDWALRRASGQNGEVEIRHSLLGKLVSPERKGTLRFLTYVNHAHMGLYRDAVKAYLNGTDPTPDVNKHAVFSSVKYGFGGNFEQELTPNLRAFGRFGWNEGQHESFAYTEVDQTIELGGDYSGRAWSRPNDKLGLAFITNAIGKDHQTYLKLGGLGFLLGDGNLNYAREDILESYYNAHVWRGIYYAFDLQYIDHPGYNKDRGPTLVETVRMHVDF</sequence>
<name>A0A7Y9TUN6_9BACT</name>
<feature type="signal peptide" evidence="2">
    <location>
        <begin position="1"/>
        <end position="45"/>
    </location>
</feature>
<dbReference type="Pfam" id="PF04966">
    <property type="entry name" value="OprB"/>
    <property type="match status" value="1"/>
</dbReference>
<dbReference type="GO" id="GO:0016020">
    <property type="term" value="C:membrane"/>
    <property type="evidence" value="ECO:0007669"/>
    <property type="project" value="InterPro"/>
</dbReference>
<dbReference type="GO" id="GO:0008643">
    <property type="term" value="P:carbohydrate transport"/>
    <property type="evidence" value="ECO:0007669"/>
    <property type="project" value="InterPro"/>
</dbReference>
<gene>
    <name evidence="4" type="ORF">HDF17_003363</name>
</gene>
<evidence type="ECO:0000256" key="1">
    <source>
        <dbReference type="ARBA" id="ARBA00008769"/>
    </source>
</evidence>